<gene>
    <name evidence="1" type="ORF">MM415B01142_0004</name>
</gene>
<dbReference type="AlphaFoldDB" id="A0A6M3IT67"/>
<accession>A0A6M3IT67</accession>
<protein>
    <submittedName>
        <fullName evidence="1">Putative baseplate protein</fullName>
    </submittedName>
</protein>
<reference evidence="1" key="1">
    <citation type="submission" date="2020-03" db="EMBL/GenBank/DDBJ databases">
        <title>The deep terrestrial virosphere.</title>
        <authorList>
            <person name="Holmfeldt K."/>
            <person name="Nilsson E."/>
            <person name="Simone D."/>
            <person name="Lopez-Fernandez M."/>
            <person name="Wu X."/>
            <person name="de Brujin I."/>
            <person name="Lundin D."/>
            <person name="Andersson A."/>
            <person name="Bertilsson S."/>
            <person name="Dopson M."/>
        </authorList>
    </citation>
    <scope>NUCLEOTIDE SEQUENCE</scope>
    <source>
        <strain evidence="1">MM415B01142</strain>
    </source>
</reference>
<organism evidence="1">
    <name type="scientific">viral metagenome</name>
    <dbReference type="NCBI Taxonomy" id="1070528"/>
    <lineage>
        <taxon>unclassified sequences</taxon>
        <taxon>metagenomes</taxon>
        <taxon>organismal metagenomes</taxon>
    </lineage>
</organism>
<dbReference type="EMBL" id="MT141403">
    <property type="protein sequence ID" value="QJA60277.1"/>
    <property type="molecule type" value="Genomic_DNA"/>
</dbReference>
<sequence length="557" mass="63291">MPVLVPEYLNIDFNTLISRLKDEIKDSNTFRDFNYEGSNIAIIIELLAYVGELNTYYINKLAKNAYFDTVEIFENAHRLGRLVGYKPKGYRSGRATVTITIPSGASVSVDDVIRVDAWKEITTTEEYENEAIKYSTTTGNTFTVDSIPYSFNLNTRQGNVTRLTGYYGRDLIDNELVLPIYNYSYDDDNDDDYPTIEVTVDGDVWTRVSDFYDDLSGLYTEDDVYEFRYDRYKRSKIVFSDTRNIPGDSDEISIIVLKSLGVNGSIGAETITTPETQFVYNDTTAAWVDSSTLTVSNSAASIGSADPETVEDIKINAPLVLHTQYRNVTKKDYKTNLETRSDVAVANIWGEQEIAPSGSTSEFNKVHISVIPQSWGTSSIETSASSAGFIVPLNYSNTYRTTLSTFLEPRKMLNAYEYFELPELVYFYFDIGVKIKRTYSYASVLSDLRNKLTYYFSSSNREFNETISFIDITNYILDYTNVSTTDNFTSVKGIQNLIFRDINCSLSIYEPNDDNNYPQYTVTASTYIGDNKLRKIQLGYDQFPMLSLNLSTFTQET</sequence>
<name>A0A6M3IT67_9ZZZZ</name>
<evidence type="ECO:0000313" key="1">
    <source>
        <dbReference type="EMBL" id="QJA60277.1"/>
    </source>
</evidence>
<proteinExistence type="predicted"/>